<dbReference type="GeneID" id="121228082"/>
<dbReference type="Gene3D" id="3.10.10.10">
    <property type="entry name" value="HIV Type 1 Reverse Transcriptase, subunit A, domain 1"/>
    <property type="match status" value="2"/>
</dbReference>
<evidence type="ECO:0000313" key="4">
    <source>
        <dbReference type="RefSeq" id="XP_040967150.1"/>
    </source>
</evidence>
<evidence type="ECO:0000313" key="3">
    <source>
        <dbReference type="Proteomes" id="UP000818029"/>
    </source>
</evidence>
<dbReference type="InterPro" id="IPR043502">
    <property type="entry name" value="DNA/RNA_pol_sf"/>
</dbReference>
<dbReference type="Gene3D" id="2.40.70.10">
    <property type="entry name" value="Acid Proteases"/>
    <property type="match status" value="1"/>
</dbReference>
<dbReference type="SUPFAM" id="SSF56672">
    <property type="entry name" value="DNA/RNA polymerases"/>
    <property type="match status" value="1"/>
</dbReference>
<dbReference type="SUPFAM" id="SSF53098">
    <property type="entry name" value="Ribonuclease H-like"/>
    <property type="match status" value="1"/>
</dbReference>
<evidence type="ECO:0000256" key="1">
    <source>
        <dbReference type="SAM" id="MobiDB-lite"/>
    </source>
</evidence>
<dbReference type="Proteomes" id="UP000818029">
    <property type="component" value="Chromosome A04"/>
</dbReference>
<reference evidence="4" key="2">
    <citation type="submission" date="2025-08" db="UniProtKB">
        <authorList>
            <consortium name="RefSeq"/>
        </authorList>
    </citation>
    <scope>IDENTIFICATION</scope>
</reference>
<dbReference type="Gene3D" id="3.30.420.10">
    <property type="entry name" value="Ribonuclease H-like superfamily/Ribonuclease H"/>
    <property type="match status" value="1"/>
</dbReference>
<dbReference type="Pfam" id="PF17919">
    <property type="entry name" value="RT_RNaseH_2"/>
    <property type="match status" value="1"/>
</dbReference>
<dbReference type="InterPro" id="IPR036397">
    <property type="entry name" value="RNaseH_sf"/>
</dbReference>
<dbReference type="CDD" id="cd01647">
    <property type="entry name" value="RT_LTR"/>
    <property type="match status" value="1"/>
</dbReference>
<dbReference type="PANTHER" id="PTHR34072:SF57">
    <property type="entry name" value="RNA-DIRECTED DNA POLYMERASE"/>
    <property type="match status" value="1"/>
</dbReference>
<gene>
    <name evidence="4" type="primary">LOC121228082</name>
</gene>
<dbReference type="InterPro" id="IPR021109">
    <property type="entry name" value="Peptidase_aspartic_dom_sf"/>
</dbReference>
<sequence length="926" mass="105762">MAVNRLESQGKLPSQTEPNPRQNTSAITLRSRKVLEIVPTKSHGRDKEREQIFGPTARPESEVQKPVVMPPPFPGRLARDKKEKEEKQILETFRKVEVNIPLLDAIKQIPRYEKFLKELCTSKRRLIGNERVTVGENVSAVLQKKVPPKYKDQGMFAIPCEIGNIGIKKAMCDLGASINVMPYSIYKLINAGLLKETGVIIQLADRSVVYPEGLLEDVLVKVNELVFPADFYIISMEDDNSTNLSDILLGRPFLSTASAKIDVRSRTLTMEFDGEIVKFNVYEAMGHPNSLLNISSIDILDCLTQSYSEYHDFDELETILYRNIDMDVLHHFEKFAVIEDPLQEIVNHLETQPSLTNRGNQFELLPSQTKMLPSVLQPPTLELKALPDHLKYVFLGEKDTLPVIVSNKLTKDEEESLVRVLRDYKEAIGWTIADIKGLSPSTCMYKISIEVNTKPKKDAQRRLNPPMMEVVKKEVQKLLDSRMIYPILTVIGIFQIPVAPEDQDKTTFTCPFGTFAYRRMPFGLCNAPTTFQICMVSIFSDYVEKIIEVFMDDFTKLVSAPIVQPPDWNFLFEIMSDASDQSVRVVLGQRIGKEPHVIYYASKTLDVGQNNYTTTEKELLAVVFALDKFRSYLLGTKKEAKPRLIRWILLLQEFDFEIRDKKGCENLVADHLSRLPIPVDDTPLKDNIPDENLFSANAVHPWNGTPRALISDRGTHFCNKLVSALMEKYGVTQRIATAYHPQTNGQAEVSNRKIKSILEKTVKPNRKDWSLRLNDALWAYRTAYKRPIGMSPYRLVFGKPCHLPVELEHKAFWAVKQCNMEMESAGKSQKLDIQELEEIRNDAYENARVYKEKTKAFHDKFITRKQFSIGQKVLLYDSTLKTFVEFNIAMGFIDPNDIQSDAYHSALLDVPNDFDAQHVEMTHQLL</sequence>
<dbReference type="InterPro" id="IPR043128">
    <property type="entry name" value="Rev_trsase/Diguanyl_cyclase"/>
</dbReference>
<feature type="domain" description="Integrase catalytic" evidence="2">
    <location>
        <begin position="638"/>
        <end position="800"/>
    </location>
</feature>
<keyword evidence="3" id="KW-1185">Reference proteome</keyword>
<proteinExistence type="predicted"/>
<dbReference type="PANTHER" id="PTHR34072">
    <property type="entry name" value="ENZYMATIC POLYPROTEIN-RELATED"/>
    <property type="match status" value="1"/>
</dbReference>
<dbReference type="Gene3D" id="3.30.70.270">
    <property type="match status" value="1"/>
</dbReference>
<dbReference type="CDD" id="cd00303">
    <property type="entry name" value="retropepsin_like"/>
    <property type="match status" value="1"/>
</dbReference>
<feature type="region of interest" description="Disordered" evidence="1">
    <location>
        <begin position="1"/>
        <end position="82"/>
    </location>
</feature>
<organism evidence="3 4">
    <name type="scientific">Gossypium hirsutum</name>
    <name type="common">Upland cotton</name>
    <name type="synonym">Gossypium mexicanum</name>
    <dbReference type="NCBI Taxonomy" id="3635"/>
    <lineage>
        <taxon>Eukaryota</taxon>
        <taxon>Viridiplantae</taxon>
        <taxon>Streptophyta</taxon>
        <taxon>Embryophyta</taxon>
        <taxon>Tracheophyta</taxon>
        <taxon>Spermatophyta</taxon>
        <taxon>Magnoliopsida</taxon>
        <taxon>eudicotyledons</taxon>
        <taxon>Gunneridae</taxon>
        <taxon>Pentapetalae</taxon>
        <taxon>rosids</taxon>
        <taxon>malvids</taxon>
        <taxon>Malvales</taxon>
        <taxon>Malvaceae</taxon>
        <taxon>Malvoideae</taxon>
        <taxon>Gossypium</taxon>
    </lineage>
</organism>
<dbReference type="Gene3D" id="3.10.20.370">
    <property type="match status" value="1"/>
</dbReference>
<protein>
    <recommendedName>
        <fullName evidence="2">Integrase catalytic domain-containing protein</fullName>
    </recommendedName>
</protein>
<feature type="compositionally biased region" description="Polar residues" evidence="1">
    <location>
        <begin position="11"/>
        <end position="28"/>
    </location>
</feature>
<dbReference type="InterPro" id="IPR041577">
    <property type="entry name" value="RT_RNaseH_2"/>
</dbReference>
<reference evidence="3" key="1">
    <citation type="journal article" date="2020" name="Nat. Genet.">
        <title>Genomic diversifications of five Gossypium allopolyploid species and their impact on cotton improvement.</title>
        <authorList>
            <person name="Chen Z.J."/>
            <person name="Sreedasyam A."/>
            <person name="Ando A."/>
            <person name="Song Q."/>
            <person name="De Santiago L.M."/>
            <person name="Hulse-Kemp A.M."/>
            <person name="Ding M."/>
            <person name="Ye W."/>
            <person name="Kirkbride R.C."/>
            <person name="Jenkins J."/>
            <person name="Plott C."/>
            <person name="Lovell J."/>
            <person name="Lin Y.M."/>
            <person name="Vaughn R."/>
            <person name="Liu B."/>
            <person name="Simpson S."/>
            <person name="Scheffler B.E."/>
            <person name="Wen L."/>
            <person name="Saski C.A."/>
            <person name="Grover C.E."/>
            <person name="Hu G."/>
            <person name="Conover J.L."/>
            <person name="Carlson J.W."/>
            <person name="Shu S."/>
            <person name="Boston L.B."/>
            <person name="Williams M."/>
            <person name="Peterson D.G."/>
            <person name="McGee K."/>
            <person name="Jones D.C."/>
            <person name="Wendel J.F."/>
            <person name="Stelly D.M."/>
            <person name="Grimwood J."/>
            <person name="Schmutz J."/>
        </authorList>
    </citation>
    <scope>NUCLEOTIDE SEQUENCE [LARGE SCALE GENOMIC DNA]</scope>
    <source>
        <strain evidence="3">cv. TM-1</strain>
    </source>
</reference>
<dbReference type="InterPro" id="IPR012337">
    <property type="entry name" value="RNaseH-like_sf"/>
</dbReference>
<dbReference type="PROSITE" id="PS50994">
    <property type="entry name" value="INTEGRASE"/>
    <property type="match status" value="1"/>
</dbReference>
<evidence type="ECO:0000259" key="2">
    <source>
        <dbReference type="PROSITE" id="PS50994"/>
    </source>
</evidence>
<dbReference type="CDD" id="cd09274">
    <property type="entry name" value="RNase_HI_RT_Ty3"/>
    <property type="match status" value="1"/>
</dbReference>
<dbReference type="InterPro" id="IPR001584">
    <property type="entry name" value="Integrase_cat-core"/>
</dbReference>
<name>A0ABM3BJB2_GOSHI</name>
<accession>A0ABM3BJB2</accession>
<dbReference type="RefSeq" id="XP_040967150.1">
    <property type="nucleotide sequence ID" value="XM_041111216.1"/>
</dbReference>